<evidence type="ECO:0000313" key="3">
    <source>
        <dbReference type="Proteomes" id="UP000028013"/>
    </source>
</evidence>
<gene>
    <name evidence="2" type="ORF">M094_2867</name>
</gene>
<keyword evidence="1" id="KW-0812">Transmembrane</keyword>
<feature type="transmembrane region" description="Helical" evidence="1">
    <location>
        <begin position="31"/>
        <end position="50"/>
    </location>
</feature>
<reference evidence="2 3" key="1">
    <citation type="submission" date="2014-04" db="EMBL/GenBank/DDBJ databases">
        <authorList>
            <person name="Sears C."/>
            <person name="Carroll K."/>
            <person name="Sack B.R."/>
            <person name="Qadri F."/>
            <person name="Myers L.L."/>
            <person name="Chung G.-T."/>
            <person name="Escheverria P."/>
            <person name="Fraser C.M."/>
            <person name="Sadzewicz L."/>
            <person name="Shefchek K.A."/>
            <person name="Tallon L."/>
            <person name="Das S.P."/>
            <person name="Daugherty S."/>
            <person name="Mongodin E.F."/>
        </authorList>
    </citation>
    <scope>NUCLEOTIDE SEQUENCE [LARGE SCALE GENOMIC DNA]</scope>
    <source>
        <strain evidence="2 3">3978 T3 ii</strain>
    </source>
</reference>
<sequence length="65" mass="7869">MINNSFYINVQRGTIEGCGHARQTLLYFLGYWQNGEGAFYMKYLICLFSFKAHKKKKKRIIYFRY</sequence>
<keyword evidence="1" id="KW-0472">Membrane</keyword>
<dbReference type="Proteomes" id="UP000028013">
    <property type="component" value="Unassembled WGS sequence"/>
</dbReference>
<organism evidence="2 3">
    <name type="scientific">Bacteroides uniformis str. 3978 T3 ii</name>
    <dbReference type="NCBI Taxonomy" id="1339349"/>
    <lineage>
        <taxon>Bacteria</taxon>
        <taxon>Pseudomonadati</taxon>
        <taxon>Bacteroidota</taxon>
        <taxon>Bacteroidia</taxon>
        <taxon>Bacteroidales</taxon>
        <taxon>Bacteroidaceae</taxon>
        <taxon>Bacteroides</taxon>
    </lineage>
</organism>
<proteinExistence type="predicted"/>
<comment type="caution">
    <text evidence="2">The sequence shown here is derived from an EMBL/GenBank/DDBJ whole genome shotgun (WGS) entry which is preliminary data.</text>
</comment>
<protein>
    <submittedName>
        <fullName evidence="2">Uncharacterized protein</fullName>
    </submittedName>
</protein>
<keyword evidence="1" id="KW-1133">Transmembrane helix</keyword>
<name>A0A078RYP2_BACUN</name>
<evidence type="ECO:0000313" key="2">
    <source>
        <dbReference type="EMBL" id="KDS47936.1"/>
    </source>
</evidence>
<accession>A0A078RYP2</accession>
<dbReference type="AlphaFoldDB" id="A0A078RYP2"/>
<dbReference type="EMBL" id="JNHN01000184">
    <property type="protein sequence ID" value="KDS47936.1"/>
    <property type="molecule type" value="Genomic_DNA"/>
</dbReference>
<evidence type="ECO:0000256" key="1">
    <source>
        <dbReference type="SAM" id="Phobius"/>
    </source>
</evidence>